<dbReference type="EMBL" id="JZWT02000001">
    <property type="protein sequence ID" value="MFB6489735.1"/>
    <property type="molecule type" value="Genomic_DNA"/>
</dbReference>
<sequence>MDLALLALVIVVALAAAVLLKLYRSIKSLEALIYPMYASLLWIRVTNASFVDALVAMLGARGVISAEEEGALRAVVKPGNITDEDLDRLEELMSKRPEELSPEEVAEVRRIALSLLAYPSRSAVKLAAKLLAYISRTEKARAEKAEVSYIAETCTIRLYLHSDRGSEVLEEADRECVADKAKKLKELARRRSVEGAEDALRTYALCKERQDAGCRALMSELGSLEKKALDLLLNG</sequence>
<name>A0ACC6UYC2_9CREN</name>
<reference evidence="1" key="1">
    <citation type="submission" date="2024-07" db="EMBL/GenBank/DDBJ databases">
        <title>Metagenome and Metagenome-Assembled Genomes of Archaea from a hot spring from the geothermal field of Los Azufres, Mexico.</title>
        <authorList>
            <person name="Marin-Paredes R."/>
            <person name="Martinez-Romero E."/>
            <person name="Servin-Garciduenas L.E."/>
        </authorList>
    </citation>
    <scope>NUCLEOTIDE SEQUENCE</scope>
</reference>
<gene>
    <name evidence="1" type="ORF">TU35_000560</name>
</gene>
<evidence type="ECO:0000313" key="1">
    <source>
        <dbReference type="EMBL" id="MFB6489735.1"/>
    </source>
</evidence>
<protein>
    <submittedName>
        <fullName evidence="1">Uncharacterized protein</fullName>
    </submittedName>
</protein>
<comment type="caution">
    <text evidence="1">The sequence shown here is derived from an EMBL/GenBank/DDBJ whole genome shotgun (WGS) entry which is preliminary data.</text>
</comment>
<proteinExistence type="predicted"/>
<accession>A0ACC6UYC2</accession>
<dbReference type="Proteomes" id="UP000033636">
    <property type="component" value="Unassembled WGS sequence"/>
</dbReference>
<evidence type="ECO:0000313" key="2">
    <source>
        <dbReference type="Proteomes" id="UP000033636"/>
    </source>
</evidence>
<organism evidence="1 2">
    <name type="scientific">Thermoproteus sp. AZ2</name>
    <dbReference type="NCBI Taxonomy" id="1609232"/>
    <lineage>
        <taxon>Archaea</taxon>
        <taxon>Thermoproteota</taxon>
        <taxon>Thermoprotei</taxon>
        <taxon>Thermoproteales</taxon>
        <taxon>Thermoproteaceae</taxon>
        <taxon>Thermoproteus</taxon>
    </lineage>
</organism>